<evidence type="ECO:0000313" key="2">
    <source>
        <dbReference type="Proteomes" id="UP001157914"/>
    </source>
</evidence>
<dbReference type="EMBL" id="FXTT01000001">
    <property type="protein sequence ID" value="SMP04341.1"/>
    <property type="molecule type" value="Genomic_DNA"/>
</dbReference>
<evidence type="ECO:0008006" key="3">
    <source>
        <dbReference type="Google" id="ProtNLM"/>
    </source>
</evidence>
<accession>A0ABY1N9U9</accession>
<name>A0ABY1N9U9_9HYPH</name>
<dbReference type="Gene3D" id="2.40.320.10">
    <property type="entry name" value="Hypothetical Protein Pfu-838710-001"/>
    <property type="match status" value="1"/>
</dbReference>
<protein>
    <recommendedName>
        <fullName evidence="3">CYTH domain-containing protein</fullName>
    </recommendedName>
</protein>
<sequence length="262" mass="30182">MNHITSREYKLILNASRFQDRAAASEAFQDLAGFLAGQLNARIKRQNSEEKRETFYLDTGDFRLRAAGYNLRVRYEENEDDFKLTLKYRSADLILTEDASVETADDRRASMKFEEDLLPPFRSVFSRSSSIRYKILPDLDTIGTASAVFPALRSLGIDDAAPLKKVNGFTAAEVFRKLCKINMKPAAQIKLGLSFWYADQLKHWPLIAECAFDFEWDAQSERFDLSLVRQANELFRLMQKQHGWFDPSATTKTRYAYEALRS</sequence>
<evidence type="ECO:0000313" key="1">
    <source>
        <dbReference type="EMBL" id="SMP04341.1"/>
    </source>
</evidence>
<proteinExistence type="predicted"/>
<keyword evidence="2" id="KW-1185">Reference proteome</keyword>
<dbReference type="Proteomes" id="UP001157914">
    <property type="component" value="Unassembled WGS sequence"/>
</dbReference>
<dbReference type="InterPro" id="IPR033469">
    <property type="entry name" value="CYTH-like_dom_sf"/>
</dbReference>
<dbReference type="SUPFAM" id="SSF55154">
    <property type="entry name" value="CYTH-like phosphatases"/>
    <property type="match status" value="1"/>
</dbReference>
<comment type="caution">
    <text evidence="1">The sequence shown here is derived from an EMBL/GenBank/DDBJ whole genome shotgun (WGS) entry which is preliminary data.</text>
</comment>
<reference evidence="1 2" key="1">
    <citation type="submission" date="2017-05" db="EMBL/GenBank/DDBJ databases">
        <authorList>
            <person name="Varghese N."/>
            <person name="Submissions S."/>
        </authorList>
    </citation>
    <scope>NUCLEOTIDE SEQUENCE [LARGE SCALE GENOMIC DNA]</scope>
    <source>
        <strain evidence="1 2">DSM 15949</strain>
    </source>
</reference>
<organism evidence="1 2">
    <name type="scientific">Roseibium denhamense</name>
    <dbReference type="NCBI Taxonomy" id="76305"/>
    <lineage>
        <taxon>Bacteria</taxon>
        <taxon>Pseudomonadati</taxon>
        <taxon>Pseudomonadota</taxon>
        <taxon>Alphaproteobacteria</taxon>
        <taxon>Hyphomicrobiales</taxon>
        <taxon>Stappiaceae</taxon>
        <taxon>Roseibium</taxon>
    </lineage>
</organism>
<dbReference type="RefSeq" id="WP_155189163.1">
    <property type="nucleotide sequence ID" value="NZ_BAAAEA010000001.1"/>
</dbReference>
<gene>
    <name evidence="1" type="ORF">SAMN06265374_0608</name>
</gene>